<dbReference type="InterPro" id="IPR001466">
    <property type="entry name" value="Beta-lactam-related"/>
</dbReference>
<sequence>MNPVTSADGTVIGYTRHGDGPPVILAGGGLDDGTENAPLAEALAAHRAQLIRSPVGCAAGGPRCSGVLPLRLIRLRHVDRGLPVGAIDEGNDGMTLDVEVRDRVDATVAQAIEEGQVPGVVAAVARGEAVHVATAGASAVGGPPMARDTLFRITSMSKPITAAAVLSLADDGVLDLDEPVDRLLPELADRRVLRRPDGPLDDTMPALRSPLVRELLTFTWGFGLLGAMLTAEQPWPIVAAATERQVMTFGPPQSAAAPDPDTWLARLGELPLVAPPGERWLYHTGSQVLGVLAARAASMPFPDVLRERVLDPLGMRDTAYTAETGRLATAYALRDGRLVETDPPGGQWSRPPAFPDGGDGLVSSVDDLVAFGRMLARGGAPVLRPETAAAMTGDQLTREQRARVWPGFDMLLGRGWGFGVSVLDDGGYSWHGGQGTAWWNVPAQDLTVVVLTQREFDENGPPAVCDKVLAAARPVRQ</sequence>
<evidence type="ECO:0000259" key="1">
    <source>
        <dbReference type="Pfam" id="PF00144"/>
    </source>
</evidence>
<keyword evidence="3" id="KW-1185">Reference proteome</keyword>
<protein>
    <submittedName>
        <fullName evidence="2">Serine hydrolase domain-containing protein</fullName>
        <ecNumber evidence="2">3.-.-.-</ecNumber>
    </submittedName>
</protein>
<dbReference type="RefSeq" id="WP_307782521.1">
    <property type="nucleotide sequence ID" value="NZ_JAFBCM010000001.1"/>
</dbReference>
<dbReference type="Gene3D" id="3.40.710.10">
    <property type="entry name" value="DD-peptidase/beta-lactamase superfamily"/>
    <property type="match status" value="1"/>
</dbReference>
<accession>A0ABV7YG21</accession>
<feature type="domain" description="Beta-lactamase-related" evidence="1">
    <location>
        <begin position="104"/>
        <end position="457"/>
    </location>
</feature>
<reference evidence="3" key="1">
    <citation type="journal article" date="2019" name="Int. J. Syst. Evol. Microbiol.">
        <title>The Global Catalogue of Microorganisms (GCM) 10K type strain sequencing project: providing services to taxonomists for standard genome sequencing and annotation.</title>
        <authorList>
            <consortium name="The Broad Institute Genomics Platform"/>
            <consortium name="The Broad Institute Genome Sequencing Center for Infectious Disease"/>
            <person name="Wu L."/>
            <person name="Ma J."/>
        </authorList>
    </citation>
    <scope>NUCLEOTIDE SEQUENCE [LARGE SCALE GENOMIC DNA]</scope>
    <source>
        <strain evidence="3">CGMCC 4.7241</strain>
    </source>
</reference>
<organism evidence="2 3">
    <name type="scientific">Tenggerimyces flavus</name>
    <dbReference type="NCBI Taxonomy" id="1708749"/>
    <lineage>
        <taxon>Bacteria</taxon>
        <taxon>Bacillati</taxon>
        <taxon>Actinomycetota</taxon>
        <taxon>Actinomycetes</taxon>
        <taxon>Propionibacteriales</taxon>
        <taxon>Nocardioidaceae</taxon>
        <taxon>Tenggerimyces</taxon>
    </lineage>
</organism>
<gene>
    <name evidence="2" type="ORF">ACFOUW_19390</name>
</gene>
<dbReference type="GO" id="GO:0016787">
    <property type="term" value="F:hydrolase activity"/>
    <property type="evidence" value="ECO:0007669"/>
    <property type="project" value="UniProtKB-KW"/>
</dbReference>
<dbReference type="EC" id="3.-.-.-" evidence="2"/>
<dbReference type="SUPFAM" id="SSF56601">
    <property type="entry name" value="beta-lactamase/transpeptidase-like"/>
    <property type="match status" value="1"/>
</dbReference>
<proteinExistence type="predicted"/>
<evidence type="ECO:0000313" key="2">
    <source>
        <dbReference type="EMBL" id="MFC3763014.1"/>
    </source>
</evidence>
<dbReference type="PANTHER" id="PTHR43283:SF3">
    <property type="entry name" value="BETA-LACTAMASE FAMILY PROTEIN (AFU_ORTHOLOGUE AFUA_5G07500)"/>
    <property type="match status" value="1"/>
</dbReference>
<dbReference type="Pfam" id="PF00144">
    <property type="entry name" value="Beta-lactamase"/>
    <property type="match status" value="1"/>
</dbReference>
<dbReference type="InterPro" id="IPR012338">
    <property type="entry name" value="Beta-lactam/transpept-like"/>
</dbReference>
<dbReference type="Gene3D" id="3.40.50.1820">
    <property type="entry name" value="alpha/beta hydrolase"/>
    <property type="match status" value="1"/>
</dbReference>
<dbReference type="Proteomes" id="UP001595699">
    <property type="component" value="Unassembled WGS sequence"/>
</dbReference>
<dbReference type="PANTHER" id="PTHR43283">
    <property type="entry name" value="BETA-LACTAMASE-RELATED"/>
    <property type="match status" value="1"/>
</dbReference>
<name>A0ABV7YG21_9ACTN</name>
<dbReference type="InterPro" id="IPR029058">
    <property type="entry name" value="AB_hydrolase_fold"/>
</dbReference>
<dbReference type="EMBL" id="JBHRZH010000017">
    <property type="protein sequence ID" value="MFC3763014.1"/>
    <property type="molecule type" value="Genomic_DNA"/>
</dbReference>
<evidence type="ECO:0000313" key="3">
    <source>
        <dbReference type="Proteomes" id="UP001595699"/>
    </source>
</evidence>
<dbReference type="InterPro" id="IPR050789">
    <property type="entry name" value="Diverse_Enzym_Activities"/>
</dbReference>
<comment type="caution">
    <text evidence="2">The sequence shown here is derived from an EMBL/GenBank/DDBJ whole genome shotgun (WGS) entry which is preliminary data.</text>
</comment>
<keyword evidence="2" id="KW-0378">Hydrolase</keyword>